<organism evidence="8 9">
    <name type="scientific">Pseudorhodoferax aquiterrae</name>
    <dbReference type="NCBI Taxonomy" id="747304"/>
    <lineage>
        <taxon>Bacteria</taxon>
        <taxon>Pseudomonadati</taxon>
        <taxon>Pseudomonadota</taxon>
        <taxon>Betaproteobacteria</taxon>
        <taxon>Burkholderiales</taxon>
        <taxon>Comamonadaceae</taxon>
    </lineage>
</organism>
<keyword evidence="3" id="KW-0479">Metal-binding</keyword>
<comment type="similarity">
    <text evidence="1">Belongs to the tannase family.</text>
</comment>
<evidence type="ECO:0000256" key="7">
    <source>
        <dbReference type="ARBA" id="ARBA00023157"/>
    </source>
</evidence>
<evidence type="ECO:0000313" key="9">
    <source>
        <dbReference type="Proteomes" id="UP000626210"/>
    </source>
</evidence>
<dbReference type="RefSeq" id="WP_189690323.1">
    <property type="nucleotide sequence ID" value="NZ_BMYK01000031.1"/>
</dbReference>
<evidence type="ECO:0000256" key="4">
    <source>
        <dbReference type="ARBA" id="ARBA00022729"/>
    </source>
</evidence>
<keyword evidence="2" id="KW-0719">Serine esterase</keyword>
<dbReference type="PANTHER" id="PTHR33938:SF15">
    <property type="entry name" value="FERULOYL ESTERASE B-RELATED"/>
    <property type="match status" value="1"/>
</dbReference>
<evidence type="ECO:0000313" key="8">
    <source>
        <dbReference type="EMBL" id="GHD00257.1"/>
    </source>
</evidence>
<comment type="caution">
    <text evidence="8">The sequence shown here is derived from an EMBL/GenBank/DDBJ whole genome shotgun (WGS) entry which is preliminary data.</text>
</comment>
<sequence length="585" mass="60687">MQTLPSALPAQRQTLAALAIAATLTACGGSDDDDSFATPLVVASPASACAAMAGQSVQAGSIGEPTTGATVKSATLKAAVADAPNAGGTATVLGTPEYCELLIEIKPVDPAAPLINTQLNLPSSWNGKKLQFGGSGYNGSLVTGLDASRNAPPDVPRPITRGYMTTGTDSGHQNQAGVEAYAFALNQEALVNFAYAAYKKTHDVAVELGQRYYGKRPLRSYYMGGSEGGREAMVMAQRYPADYDGIVSIDPVMNWTGLQTFGNWIGGIRQSAPGAWLGGKTQLVHDTVTAACDSLDGIADGVVSHYAACKPVAEAALAAKACASGTDEGASCFSTAQLAVIASAHAGYQFSFPVANGMQAYAGFAFGGEGLAGNWSNWLVGTAPPTDGPTANGINQVYRYGNGYVRYFIAQNAAFDPLTYEPANFRERVLQVSQWMDATNPDLSAFRARGGKLILREDMSDTAQSPLTGLNYFDAVVARMGAGQVGEFFAAYAATGLPHTSGGVAAGAANAPSYGIPGRVDLLSVVEDWVEKGVKPATQYTLSNRNALAPFAEIASKPMCQYPLYPRYTGTGSGAAAASFSCVAH</sequence>
<gene>
    <name evidence="8" type="ORF">GCM10007320_57560</name>
</gene>
<dbReference type="PANTHER" id="PTHR33938">
    <property type="entry name" value="FERULOYL ESTERASE B-RELATED"/>
    <property type="match status" value="1"/>
</dbReference>
<dbReference type="EMBL" id="BMYK01000031">
    <property type="protein sequence ID" value="GHD00257.1"/>
    <property type="molecule type" value="Genomic_DNA"/>
</dbReference>
<keyword evidence="7" id="KW-1015">Disulfide bond</keyword>
<evidence type="ECO:0000256" key="2">
    <source>
        <dbReference type="ARBA" id="ARBA00022487"/>
    </source>
</evidence>
<dbReference type="Proteomes" id="UP000626210">
    <property type="component" value="Unassembled WGS sequence"/>
</dbReference>
<accession>A0ABQ3GB52</accession>
<dbReference type="Gene3D" id="3.40.50.1820">
    <property type="entry name" value="alpha/beta hydrolase"/>
    <property type="match status" value="1"/>
</dbReference>
<keyword evidence="9" id="KW-1185">Reference proteome</keyword>
<dbReference type="InterPro" id="IPR011118">
    <property type="entry name" value="Tannase/feruloyl_esterase"/>
</dbReference>
<evidence type="ECO:0000256" key="3">
    <source>
        <dbReference type="ARBA" id="ARBA00022723"/>
    </source>
</evidence>
<keyword evidence="6" id="KW-0106">Calcium</keyword>
<dbReference type="SUPFAM" id="SSF53474">
    <property type="entry name" value="alpha/beta-Hydrolases"/>
    <property type="match status" value="1"/>
</dbReference>
<proteinExistence type="inferred from homology"/>
<evidence type="ECO:0000256" key="1">
    <source>
        <dbReference type="ARBA" id="ARBA00006249"/>
    </source>
</evidence>
<reference evidence="9" key="1">
    <citation type="journal article" date="2019" name="Int. J. Syst. Evol. Microbiol.">
        <title>The Global Catalogue of Microorganisms (GCM) 10K type strain sequencing project: providing services to taxonomists for standard genome sequencing and annotation.</title>
        <authorList>
            <consortium name="The Broad Institute Genomics Platform"/>
            <consortium name="The Broad Institute Genome Sequencing Center for Infectious Disease"/>
            <person name="Wu L."/>
            <person name="Ma J."/>
        </authorList>
    </citation>
    <scope>NUCLEOTIDE SEQUENCE [LARGE SCALE GENOMIC DNA]</scope>
    <source>
        <strain evidence="9">KCTC 23314</strain>
    </source>
</reference>
<name>A0ABQ3GB52_9BURK</name>
<evidence type="ECO:0000256" key="6">
    <source>
        <dbReference type="ARBA" id="ARBA00022837"/>
    </source>
</evidence>
<dbReference type="Pfam" id="PF07519">
    <property type="entry name" value="Tannase"/>
    <property type="match status" value="1"/>
</dbReference>
<dbReference type="InterPro" id="IPR029058">
    <property type="entry name" value="AB_hydrolase_fold"/>
</dbReference>
<keyword evidence="4" id="KW-0732">Signal</keyword>
<protein>
    <recommendedName>
        <fullName evidence="10">Feruloyl esterase</fullName>
    </recommendedName>
</protein>
<evidence type="ECO:0008006" key="10">
    <source>
        <dbReference type="Google" id="ProtNLM"/>
    </source>
</evidence>
<keyword evidence="5" id="KW-0378">Hydrolase</keyword>
<evidence type="ECO:0000256" key="5">
    <source>
        <dbReference type="ARBA" id="ARBA00022801"/>
    </source>
</evidence>